<reference evidence="1" key="1">
    <citation type="submission" date="2020-05" db="EMBL/GenBank/DDBJ databases">
        <authorList>
            <person name="Chiriac C."/>
            <person name="Salcher M."/>
            <person name="Ghai R."/>
            <person name="Kavagutti S V."/>
        </authorList>
    </citation>
    <scope>NUCLEOTIDE SEQUENCE</scope>
</reference>
<accession>A0A6J6CSV4</accession>
<organism evidence="1">
    <name type="scientific">freshwater metagenome</name>
    <dbReference type="NCBI Taxonomy" id="449393"/>
    <lineage>
        <taxon>unclassified sequences</taxon>
        <taxon>metagenomes</taxon>
        <taxon>ecological metagenomes</taxon>
    </lineage>
</organism>
<proteinExistence type="predicted"/>
<protein>
    <submittedName>
        <fullName evidence="1">Unannotated protein</fullName>
    </submittedName>
</protein>
<gene>
    <name evidence="1" type="ORF">UFOPK1537_00517</name>
</gene>
<evidence type="ECO:0000313" key="1">
    <source>
        <dbReference type="EMBL" id="CAB4554305.1"/>
    </source>
</evidence>
<sequence>MRVVLATTGIEDVASLTGVAGAAGVTGGVGDPSEGL</sequence>
<dbReference type="AlphaFoldDB" id="A0A6J6CSV4"/>
<dbReference type="EMBL" id="CAEZSX010000065">
    <property type="protein sequence ID" value="CAB4554305.1"/>
    <property type="molecule type" value="Genomic_DNA"/>
</dbReference>
<name>A0A6J6CSV4_9ZZZZ</name>